<reference evidence="1" key="1">
    <citation type="submission" date="2021-03" db="EMBL/GenBank/DDBJ databases">
        <title>Whole genome sequence of Streptomyces bomunensis MMS17-BM035.</title>
        <authorList>
            <person name="Lee J.H."/>
        </authorList>
    </citation>
    <scope>NUCLEOTIDE SEQUENCE</scope>
    <source>
        <strain evidence="1">MMS17-BM035</strain>
    </source>
</reference>
<dbReference type="AlphaFoldDB" id="A0A940M967"/>
<proteinExistence type="predicted"/>
<evidence type="ECO:0000313" key="1">
    <source>
        <dbReference type="EMBL" id="MBP0456221.1"/>
    </source>
</evidence>
<dbReference type="EMBL" id="JAGIQL010000003">
    <property type="protein sequence ID" value="MBP0456221.1"/>
    <property type="molecule type" value="Genomic_DNA"/>
</dbReference>
<organism evidence="1 2">
    <name type="scientific">Streptomyces montanisoli</name>
    <dbReference type="NCBI Taxonomy" id="2798581"/>
    <lineage>
        <taxon>Bacteria</taxon>
        <taxon>Bacillati</taxon>
        <taxon>Actinomycetota</taxon>
        <taxon>Actinomycetes</taxon>
        <taxon>Kitasatosporales</taxon>
        <taxon>Streptomycetaceae</taxon>
        <taxon>Streptomyces</taxon>
    </lineage>
</organism>
<protein>
    <submittedName>
        <fullName evidence="1">Uncharacterized protein</fullName>
    </submittedName>
</protein>
<keyword evidence="2" id="KW-1185">Reference proteome</keyword>
<name>A0A940M967_9ACTN</name>
<comment type="caution">
    <text evidence="1">The sequence shown here is derived from an EMBL/GenBank/DDBJ whole genome shotgun (WGS) entry which is preliminary data.</text>
</comment>
<sequence length="103" mass="10672">MSHDPTGDDRADVQLDELALAYAADPDTLGRLLASHAARVLRLDVAAVDEDATGAERAMCAAEANGTREALLAEIAPARDDEQPLAVVIPLAASPLAQNGRTA</sequence>
<evidence type="ECO:0000313" key="2">
    <source>
        <dbReference type="Proteomes" id="UP000670475"/>
    </source>
</evidence>
<dbReference type="Proteomes" id="UP000670475">
    <property type="component" value="Unassembled WGS sequence"/>
</dbReference>
<dbReference type="RefSeq" id="WP_209337996.1">
    <property type="nucleotide sequence ID" value="NZ_JAGIQL010000003.1"/>
</dbReference>
<accession>A0A940M967</accession>
<gene>
    <name evidence="1" type="ORF">JFN87_01730</name>
</gene>